<keyword evidence="2" id="KW-1185">Reference proteome</keyword>
<dbReference type="EMBL" id="BMWZ01000005">
    <property type="protein sequence ID" value="GGZ86056.1"/>
    <property type="molecule type" value="Genomic_DNA"/>
</dbReference>
<dbReference type="AlphaFoldDB" id="A0A918R3M2"/>
<gene>
    <name evidence="1" type="ORF">GCM10007028_25450</name>
</gene>
<comment type="caution">
    <text evidence="1">The sequence shown here is derived from an EMBL/GenBank/DDBJ whole genome shotgun (WGS) entry which is preliminary data.</text>
</comment>
<proteinExistence type="predicted"/>
<reference evidence="1" key="1">
    <citation type="journal article" date="2014" name="Int. J. Syst. Evol. Microbiol.">
        <title>Complete genome sequence of Corynebacterium casei LMG S-19264T (=DSM 44701T), isolated from a smear-ripened cheese.</title>
        <authorList>
            <consortium name="US DOE Joint Genome Institute (JGI-PGF)"/>
            <person name="Walter F."/>
            <person name="Albersmeier A."/>
            <person name="Kalinowski J."/>
            <person name="Ruckert C."/>
        </authorList>
    </citation>
    <scope>NUCLEOTIDE SEQUENCE</scope>
    <source>
        <strain evidence="1">KCTC 12710</strain>
    </source>
</reference>
<protein>
    <submittedName>
        <fullName evidence="1">Uncharacterized protein</fullName>
    </submittedName>
</protein>
<sequence>MAWKKNNQPFISVFNFETTQESRLFEPYGFYKNEMRHYKSGDKSLERFPWDPRMSENKTPVHVSKNLKFPISPYLQDTDNMRRNFGKCIIILPKWINNLGLF</sequence>
<accession>A0A918R3M2</accession>
<dbReference type="Proteomes" id="UP000636004">
    <property type="component" value="Unassembled WGS sequence"/>
</dbReference>
<name>A0A918R3M2_9FLAO</name>
<evidence type="ECO:0000313" key="1">
    <source>
        <dbReference type="EMBL" id="GGZ86056.1"/>
    </source>
</evidence>
<evidence type="ECO:0000313" key="2">
    <source>
        <dbReference type="Proteomes" id="UP000636004"/>
    </source>
</evidence>
<organism evidence="1 2">
    <name type="scientific">Algibacter mikhailovii</name>
    <dbReference type="NCBI Taxonomy" id="425498"/>
    <lineage>
        <taxon>Bacteria</taxon>
        <taxon>Pseudomonadati</taxon>
        <taxon>Bacteroidota</taxon>
        <taxon>Flavobacteriia</taxon>
        <taxon>Flavobacteriales</taxon>
        <taxon>Flavobacteriaceae</taxon>
        <taxon>Algibacter</taxon>
    </lineage>
</organism>
<reference evidence="1" key="2">
    <citation type="submission" date="2020-09" db="EMBL/GenBank/DDBJ databases">
        <authorList>
            <person name="Sun Q."/>
            <person name="Kim S."/>
        </authorList>
    </citation>
    <scope>NUCLEOTIDE SEQUENCE</scope>
    <source>
        <strain evidence="1">KCTC 12710</strain>
    </source>
</reference>